<feature type="transmembrane region" description="Helical" evidence="1">
    <location>
        <begin position="351"/>
        <end position="369"/>
    </location>
</feature>
<feature type="transmembrane region" description="Helical" evidence="1">
    <location>
        <begin position="314"/>
        <end position="331"/>
    </location>
</feature>
<proteinExistence type="predicted"/>
<dbReference type="PANTHER" id="PTHR23028">
    <property type="entry name" value="ACETYLTRANSFERASE"/>
    <property type="match status" value="1"/>
</dbReference>
<dbReference type="PANTHER" id="PTHR23028:SF53">
    <property type="entry name" value="ACYL_TRANSF_3 DOMAIN-CONTAINING PROTEIN"/>
    <property type="match status" value="1"/>
</dbReference>
<evidence type="ECO:0000259" key="2">
    <source>
        <dbReference type="Pfam" id="PF01757"/>
    </source>
</evidence>
<feature type="transmembrane region" description="Helical" evidence="1">
    <location>
        <begin position="223"/>
        <end position="243"/>
    </location>
</feature>
<keyword evidence="1" id="KW-0472">Membrane</keyword>
<keyword evidence="1" id="KW-0812">Transmembrane</keyword>
<feature type="transmembrane region" description="Helical" evidence="1">
    <location>
        <begin position="250"/>
        <end position="269"/>
    </location>
</feature>
<feature type="transmembrane region" description="Helical" evidence="1">
    <location>
        <begin position="135"/>
        <end position="158"/>
    </location>
</feature>
<keyword evidence="1" id="KW-1133">Transmembrane helix</keyword>
<dbReference type="GO" id="GO:0016746">
    <property type="term" value="F:acyltransferase activity"/>
    <property type="evidence" value="ECO:0007669"/>
    <property type="project" value="UniProtKB-KW"/>
</dbReference>
<reference evidence="3 4" key="1">
    <citation type="submission" date="2022-06" db="EMBL/GenBank/DDBJ databases">
        <title>Genomic Encyclopedia of Archaeal and Bacterial Type Strains, Phase II (KMG-II): from individual species to whole genera.</title>
        <authorList>
            <person name="Goeker M."/>
        </authorList>
    </citation>
    <scope>NUCLEOTIDE SEQUENCE [LARGE SCALE GENOMIC DNA]</scope>
    <source>
        <strain evidence="3 4">DSM 44693</strain>
    </source>
</reference>
<keyword evidence="4" id="KW-1185">Reference proteome</keyword>
<feature type="domain" description="Acyltransferase 3" evidence="2">
    <location>
        <begin position="1"/>
        <end position="366"/>
    </location>
</feature>
<dbReference type="InterPro" id="IPR002656">
    <property type="entry name" value="Acyl_transf_3_dom"/>
</dbReference>
<feature type="transmembrane region" description="Helical" evidence="1">
    <location>
        <begin position="275"/>
        <end position="293"/>
    </location>
</feature>
<keyword evidence="3" id="KW-0808">Transferase</keyword>
<gene>
    <name evidence="3" type="ORF">LX13_002909</name>
</gene>
<protein>
    <submittedName>
        <fullName evidence="3">Peptidoglycan/LPS O-acetylase OafA/YrhL, contains acyltransferase and SGNH-hydrolase domains</fullName>
    </submittedName>
</protein>
<organism evidence="3 4">
    <name type="scientific">Williamsia maris</name>
    <dbReference type="NCBI Taxonomy" id="72806"/>
    <lineage>
        <taxon>Bacteria</taxon>
        <taxon>Bacillati</taxon>
        <taxon>Actinomycetota</taxon>
        <taxon>Actinomycetes</taxon>
        <taxon>Mycobacteriales</taxon>
        <taxon>Nocardiaceae</taxon>
        <taxon>Williamsia</taxon>
    </lineage>
</organism>
<feature type="transmembrane region" description="Helical" evidence="1">
    <location>
        <begin position="66"/>
        <end position="84"/>
    </location>
</feature>
<evidence type="ECO:0000313" key="4">
    <source>
        <dbReference type="Proteomes" id="UP001206895"/>
    </source>
</evidence>
<evidence type="ECO:0000256" key="1">
    <source>
        <dbReference type="SAM" id="Phobius"/>
    </source>
</evidence>
<name>A0ABT1HFS0_9NOCA</name>
<feature type="transmembrane region" description="Helical" evidence="1">
    <location>
        <begin position="24"/>
        <end position="45"/>
    </location>
</feature>
<dbReference type="InterPro" id="IPR050879">
    <property type="entry name" value="Acyltransferase_3"/>
</dbReference>
<comment type="caution">
    <text evidence="3">The sequence shown here is derived from an EMBL/GenBank/DDBJ whole genome shotgun (WGS) entry which is preliminary data.</text>
</comment>
<accession>A0ABT1HFS0</accession>
<keyword evidence="3" id="KW-0012">Acyltransferase</keyword>
<evidence type="ECO:0000313" key="3">
    <source>
        <dbReference type="EMBL" id="MCP2177081.1"/>
    </source>
</evidence>
<dbReference type="Pfam" id="PF01757">
    <property type="entry name" value="Acyl_transf_3"/>
    <property type="match status" value="1"/>
</dbReference>
<dbReference type="Proteomes" id="UP001206895">
    <property type="component" value="Unassembled WGS sequence"/>
</dbReference>
<dbReference type="EMBL" id="JAMTCJ010000003">
    <property type="protein sequence ID" value="MCP2177081.1"/>
    <property type="molecule type" value="Genomic_DNA"/>
</dbReference>
<sequence>MCVLAVHVTAHYSEDTASSAKLQLLGQALIFFFALSGFLLFLPIVRDLFLGKDAQPNVRAYAIHRALRIFPAYLVIFLITNFALQVSFVDNAQQTLVAGSEAGTGMITNPLSLLANLTLVQTYFPSLIQTGINPAWSLTLEIAFYISLPIIGAVLFWLRRTRGWSPLALTMAAPIALVVLGSIGKVFASWLQSREGITDVVEANFGPNWSAVVLRSFLGGSDAFAFGMAAVVVFVAVGTGVIGSKAARRIRFWSVIALFPSLVLMLAFLVKGSAFQSTFTSLASGLIILIIVLPLAEGGESKMADALDFKPFEYLGRISLSIYLWHFPMLMALGKWGLMAGDDWAGLVRNFVLLSVVSIALGSITYRWVEKPGLMYARKFKSK</sequence>
<feature type="transmembrane region" description="Helical" evidence="1">
    <location>
        <begin position="167"/>
        <end position="188"/>
    </location>
</feature>